<accession>A0A1M4BLA2</accession>
<gene>
    <name evidence="1" type="ORF">BN4615_P10976</name>
</gene>
<dbReference type="AlphaFoldDB" id="A0A1M4BLA2"/>
<protein>
    <submittedName>
        <fullName evidence="1">Uncharacterized protein</fullName>
    </submittedName>
</protein>
<dbReference type="EMBL" id="LT559120">
    <property type="protein sequence ID" value="SAP16313.1"/>
    <property type="molecule type" value="Genomic_DNA"/>
</dbReference>
<proteinExistence type="predicted"/>
<dbReference type="RefSeq" id="WP_225267202.1">
    <property type="nucleotide sequence ID" value="NZ_CP084058.1"/>
</dbReference>
<name>A0A1M4BLA2_9ACTN</name>
<reference evidence="1" key="1">
    <citation type="submission" date="2016-04" db="EMBL/GenBank/DDBJ databases">
        <authorList>
            <person name="Evans L.H."/>
            <person name="Alamgir A."/>
            <person name="Owens N."/>
            <person name="Weber N.D."/>
            <person name="Virtaneva K."/>
            <person name="Barbian K."/>
            <person name="Babar A."/>
            <person name="Rosenke K."/>
        </authorList>
    </citation>
    <scope>NUCLEOTIDE SEQUENCE</scope>
    <source>
        <strain evidence="1">Nono1</strain>
    </source>
</reference>
<organism evidence="1">
    <name type="scientific">Nonomuraea gerenzanensis</name>
    <dbReference type="NCBI Taxonomy" id="93944"/>
    <lineage>
        <taxon>Bacteria</taxon>
        <taxon>Bacillati</taxon>
        <taxon>Actinomycetota</taxon>
        <taxon>Actinomycetes</taxon>
        <taxon>Streptosporangiales</taxon>
        <taxon>Streptosporangiaceae</taxon>
        <taxon>Nonomuraea</taxon>
    </lineage>
</organism>
<sequence length="59" mass="6400">MRYATAHHEAEMLATNGASRALLLDRATRHDDVSEYGAAQAFRDVAGHYPAEALAEATQ</sequence>
<evidence type="ECO:0000313" key="1">
    <source>
        <dbReference type="EMBL" id="SAP16313.1"/>
    </source>
</evidence>